<name>A3MV01_PYRCJ</name>
<dbReference type="PANTHER" id="PTHR11203:SF37">
    <property type="entry name" value="INTEGRATOR COMPLEX SUBUNIT 11"/>
    <property type="match status" value="1"/>
</dbReference>
<reference evidence="2" key="1">
    <citation type="submission" date="2007-02" db="EMBL/GenBank/DDBJ databases">
        <title>Complete sequence of Pyrobaculum calidifontis JCM 11548.</title>
        <authorList>
            <consortium name="US DOE Joint Genome Institute"/>
            <person name="Copeland A."/>
            <person name="Lucas S."/>
            <person name="Lapidus A."/>
            <person name="Barry K."/>
            <person name="Glavina del Rio T."/>
            <person name="Dalin E."/>
            <person name="Tice H."/>
            <person name="Pitluck S."/>
            <person name="Chain P."/>
            <person name="Malfatti S."/>
            <person name="Shin M."/>
            <person name="Vergez L."/>
            <person name="Schmutz J."/>
            <person name="Larimer F."/>
            <person name="Land M."/>
            <person name="Hauser L."/>
            <person name="Kyrpides N."/>
            <person name="Mikhailova N."/>
            <person name="Cozen A.E."/>
            <person name="Fitz-Gibbon S.T."/>
            <person name="House C.H."/>
            <person name="Saltikov C."/>
            <person name="Lowe T.M."/>
            <person name="Richardson P."/>
        </authorList>
    </citation>
    <scope>NUCLEOTIDE SEQUENCE [LARGE SCALE GENOMIC DNA]</scope>
    <source>
        <strain evidence="2">JCM 11548</strain>
    </source>
</reference>
<dbReference type="SUPFAM" id="SSF56281">
    <property type="entry name" value="Metallo-hydrolase/oxidoreductase"/>
    <property type="match status" value="1"/>
</dbReference>
<evidence type="ECO:0000313" key="3">
    <source>
        <dbReference type="Proteomes" id="UP000001431"/>
    </source>
</evidence>
<dbReference type="PANTHER" id="PTHR11203">
    <property type="entry name" value="CLEAVAGE AND POLYADENYLATION SPECIFICITY FACTOR FAMILY MEMBER"/>
    <property type="match status" value="1"/>
</dbReference>
<dbReference type="InterPro" id="IPR036866">
    <property type="entry name" value="RibonucZ/Hydroxyglut_hydro"/>
</dbReference>
<dbReference type="KEGG" id="pcl:Pcal_1043"/>
<dbReference type="InterPro" id="IPR001279">
    <property type="entry name" value="Metallo-B-lactamas"/>
</dbReference>
<dbReference type="Proteomes" id="UP000001431">
    <property type="component" value="Chromosome"/>
</dbReference>
<sequence length="319" mass="34836">MRQCVNIYWNRGIYVEGRRARFVVDPVGPVEGPVDFVLVTHGHSDHVSRYMFKHLVVATAETFKAIEVKFGGVPPRRLVTAPGRVFEVGGVEVAVFDAGHIVGSVMYLVELDGVQILITGDYSVYGSILTDGAEPVEKPDILITEATYGDPAYVFPNKADVYNELLDLVERHAGERGVAIAAYPLGKAQEVSALLGSRAKAHPLVARYNRALGIRSGTDGDVVVVPSLKAAPPGFVKVEATGWYSDEEYRRRSAERGIYGVPLSDHSDYVGLIEFVNASAPKLVYTVYGFSERLARSLRRLGHRAYTIPGAAGLSRFLK</sequence>
<dbReference type="GO" id="GO:0004521">
    <property type="term" value="F:RNA endonuclease activity"/>
    <property type="evidence" value="ECO:0007669"/>
    <property type="project" value="TreeGrafter"/>
</dbReference>
<dbReference type="AlphaFoldDB" id="A3MV01"/>
<feature type="domain" description="Metallo-beta-lactamase" evidence="1">
    <location>
        <begin position="9"/>
        <end position="158"/>
    </location>
</feature>
<dbReference type="HOGENOM" id="CLU_050517_0_0_2"/>
<proteinExistence type="predicted"/>
<dbReference type="Gene3D" id="3.60.15.10">
    <property type="entry name" value="Ribonuclease Z/Hydroxyacylglutathione hydrolase-like"/>
    <property type="match status" value="1"/>
</dbReference>
<evidence type="ECO:0000313" key="2">
    <source>
        <dbReference type="EMBL" id="ABO08468.1"/>
    </source>
</evidence>
<gene>
    <name evidence="2" type="ordered locus">Pcal_1043</name>
</gene>
<dbReference type="STRING" id="410359.Pcal_1043"/>
<dbReference type="EMBL" id="CP000561">
    <property type="protein sequence ID" value="ABO08468.1"/>
    <property type="molecule type" value="Genomic_DNA"/>
</dbReference>
<protein>
    <submittedName>
        <fullName evidence="2">mRNA 3-end processing factor</fullName>
    </submittedName>
</protein>
<accession>A3MV01</accession>
<dbReference type="InterPro" id="IPR050698">
    <property type="entry name" value="MBL"/>
</dbReference>
<dbReference type="eggNOG" id="arCOG00545">
    <property type="taxonomic scope" value="Archaea"/>
</dbReference>
<organism evidence="2 3">
    <name type="scientific">Pyrobaculum calidifontis (strain DSM 21063 / JCM 11548 / VA1)</name>
    <dbReference type="NCBI Taxonomy" id="410359"/>
    <lineage>
        <taxon>Archaea</taxon>
        <taxon>Thermoproteota</taxon>
        <taxon>Thermoprotei</taxon>
        <taxon>Thermoproteales</taxon>
        <taxon>Thermoproteaceae</taxon>
        <taxon>Pyrobaculum</taxon>
    </lineage>
</organism>
<evidence type="ECO:0000259" key="1">
    <source>
        <dbReference type="SMART" id="SM00849"/>
    </source>
</evidence>
<dbReference type="SMART" id="SM00849">
    <property type="entry name" value="Lactamase_B"/>
    <property type="match status" value="1"/>
</dbReference>
<keyword evidence="3" id="KW-1185">Reference proteome</keyword>